<dbReference type="AlphaFoldDB" id="A0A7S4P1W6"/>
<sequence length="501" mass="56864">MPSDTINSPRSWLPPLTSKSQQLILNKTFKGNPAEGSVFGGTVKLQKLSEEDDEEVDKFFVDRFYRLQDRGSRKIILGCKYESSKGEGRLRMAFEPDGSSSSEISTVSIERILSLVHDAEGERDSLGSGEIFRRRVELLAECCGWVELKQMTLKQLARAVELYFESFQEVLLGRPMLEGATATVMTDKERAPLTPQLLLANHKRKEVESWRNKKRAEARRKQVEIDALAKSIEEENAVTAELIVSPKAWTRKGQLEIAEMKRATRLKEADKETKERELAAISKDAEMDVKSVLEDMWRTAEEETRRQYELEYTALNDSFIEPRVGQRVRHTALFLHHLRRKGGLDKSLAPGSCEHLKKTSSRWFGNKTFQDGNFPDIPVGVLADHGGVGTVKVVHREGDRVLVSWDRTGRMGWYSTGYMCRYHLAICDQDEGVGTTGCTEGLTSLRLMTNRVDMHFSEAAMRKEIRKQNALGTTRALPDTQKEGQKHIGRDYDRMKGTGYL</sequence>
<evidence type="ECO:0000313" key="2">
    <source>
        <dbReference type="EMBL" id="CAE2321170.1"/>
    </source>
</evidence>
<name>A0A7S4P1W6_GUITH</name>
<organism evidence="2">
    <name type="scientific">Guillardia theta</name>
    <name type="common">Cryptophyte</name>
    <name type="synonym">Cryptomonas phi</name>
    <dbReference type="NCBI Taxonomy" id="55529"/>
    <lineage>
        <taxon>Eukaryota</taxon>
        <taxon>Cryptophyceae</taxon>
        <taxon>Pyrenomonadales</taxon>
        <taxon>Geminigeraceae</taxon>
        <taxon>Guillardia</taxon>
    </lineage>
</organism>
<protein>
    <submittedName>
        <fullName evidence="2">Uncharacterized protein</fullName>
    </submittedName>
</protein>
<feature type="compositionally biased region" description="Basic and acidic residues" evidence="1">
    <location>
        <begin position="480"/>
        <end position="489"/>
    </location>
</feature>
<dbReference type="EMBL" id="HBKN01035100">
    <property type="protein sequence ID" value="CAE2321170.1"/>
    <property type="molecule type" value="Transcribed_RNA"/>
</dbReference>
<gene>
    <name evidence="2" type="ORF">GTHE00462_LOCUS27356</name>
</gene>
<proteinExistence type="predicted"/>
<feature type="region of interest" description="Disordered" evidence="1">
    <location>
        <begin position="470"/>
        <end position="489"/>
    </location>
</feature>
<reference evidence="2" key="1">
    <citation type="submission" date="2021-01" db="EMBL/GenBank/DDBJ databases">
        <authorList>
            <person name="Corre E."/>
            <person name="Pelletier E."/>
            <person name="Niang G."/>
            <person name="Scheremetjew M."/>
            <person name="Finn R."/>
            <person name="Kale V."/>
            <person name="Holt S."/>
            <person name="Cochrane G."/>
            <person name="Meng A."/>
            <person name="Brown T."/>
            <person name="Cohen L."/>
        </authorList>
    </citation>
    <scope>NUCLEOTIDE SEQUENCE</scope>
    <source>
        <strain evidence="2">CCMP 2712</strain>
    </source>
</reference>
<evidence type="ECO:0000256" key="1">
    <source>
        <dbReference type="SAM" id="MobiDB-lite"/>
    </source>
</evidence>
<accession>A0A7S4P1W6</accession>